<feature type="domain" description="FZ" evidence="6">
    <location>
        <begin position="31"/>
        <end position="152"/>
    </location>
</feature>
<dbReference type="EMBL" id="KT989654">
    <property type="protein sequence ID" value="ALS30893.1"/>
    <property type="molecule type" value="mRNA"/>
</dbReference>
<feature type="compositionally biased region" description="Low complexity" evidence="4">
    <location>
        <begin position="166"/>
        <end position="188"/>
    </location>
</feature>
<feature type="compositionally biased region" description="Polar residues" evidence="4">
    <location>
        <begin position="154"/>
        <end position="165"/>
    </location>
</feature>
<evidence type="ECO:0000259" key="6">
    <source>
        <dbReference type="PROSITE" id="PS50038"/>
    </source>
</evidence>
<dbReference type="GO" id="GO:0035567">
    <property type="term" value="P:non-canonical Wnt signaling pathway"/>
    <property type="evidence" value="ECO:0007669"/>
    <property type="project" value="TreeGrafter"/>
</dbReference>
<dbReference type="PANTHER" id="PTHR11309">
    <property type="entry name" value="FRIZZLED"/>
    <property type="match status" value="1"/>
</dbReference>
<evidence type="ECO:0000256" key="1">
    <source>
        <dbReference type="ARBA" id="ARBA00022473"/>
    </source>
</evidence>
<protein>
    <submittedName>
        <fullName evidence="7">FzCRD-1</fullName>
    </submittedName>
</protein>
<sequence>MKSLVWLYSTCSIIGIFVLSIEAYEEQSARRSAGKCEPLTIPMCKGHVPYNQTLYPSHTEWFTGHNSQAEAEPEINNFLPLVETGCSSKLRFFLCVTFAPVCTVLEEPIPPCRQLCLDALQDCDAASRRIGFLGTTPSDCMKLPTQGLCIQSPADSSDAATTPSLPTTQRETVTRTTTAAPPTQTQAPSSGFFKQDCKCDCSCTCPKN</sequence>
<dbReference type="InterPro" id="IPR015526">
    <property type="entry name" value="Frizzled/SFRP"/>
</dbReference>
<dbReference type="Pfam" id="PF01392">
    <property type="entry name" value="Fz"/>
    <property type="match status" value="1"/>
</dbReference>
<reference evidence="7" key="1">
    <citation type="journal article" date="2015" name="Evodevo">
        <title>Structure, phylogeny, and expression of the frizzled-related gene family in the lophotrochozoan annelid Platynereis dumerilii.</title>
        <authorList>
            <person name="Bastin B.R."/>
            <person name="Chou H.C."/>
            <person name="Pruitt M.M."/>
            <person name="Schneider S.Q."/>
        </authorList>
    </citation>
    <scope>NUCLEOTIDE SEQUENCE</scope>
</reference>
<feature type="disulfide bond" evidence="3">
    <location>
        <begin position="116"/>
        <end position="140"/>
    </location>
</feature>
<dbReference type="PANTHER" id="PTHR11309:SF47">
    <property type="entry name" value="FRIZZLED"/>
    <property type="match status" value="1"/>
</dbReference>
<dbReference type="InterPro" id="IPR036790">
    <property type="entry name" value="Frizzled_dom_sf"/>
</dbReference>
<evidence type="ECO:0000313" key="7">
    <source>
        <dbReference type="EMBL" id="ALS30893.1"/>
    </source>
</evidence>
<feature type="region of interest" description="Disordered" evidence="4">
    <location>
        <begin position="154"/>
        <end position="193"/>
    </location>
</feature>
<organism evidence="7">
    <name type="scientific">Platynereis dumerilii</name>
    <name type="common">Dumeril's clam worm</name>
    <dbReference type="NCBI Taxonomy" id="6359"/>
    <lineage>
        <taxon>Eukaryota</taxon>
        <taxon>Metazoa</taxon>
        <taxon>Spiralia</taxon>
        <taxon>Lophotrochozoa</taxon>
        <taxon>Annelida</taxon>
        <taxon>Polychaeta</taxon>
        <taxon>Errantia</taxon>
        <taxon>Phyllodocida</taxon>
        <taxon>Nereididae</taxon>
        <taxon>Platynereis</taxon>
    </lineage>
</organism>
<dbReference type="AlphaFoldDB" id="A0A0U2UXS3"/>
<dbReference type="SMART" id="SM00063">
    <property type="entry name" value="FRI"/>
    <property type="match status" value="1"/>
</dbReference>
<keyword evidence="5" id="KW-0472">Membrane</keyword>
<dbReference type="GO" id="GO:0042813">
    <property type="term" value="F:Wnt receptor activity"/>
    <property type="evidence" value="ECO:0007669"/>
    <property type="project" value="TreeGrafter"/>
</dbReference>
<dbReference type="Gene3D" id="1.10.2000.10">
    <property type="entry name" value="Frizzled cysteine-rich domain"/>
    <property type="match status" value="1"/>
</dbReference>
<dbReference type="GO" id="GO:0060070">
    <property type="term" value="P:canonical Wnt signaling pathway"/>
    <property type="evidence" value="ECO:0007669"/>
    <property type="project" value="TreeGrafter"/>
</dbReference>
<evidence type="ECO:0000256" key="5">
    <source>
        <dbReference type="SAM" id="Phobius"/>
    </source>
</evidence>
<comment type="caution">
    <text evidence="3">Lacks conserved residue(s) required for the propagation of feature annotation.</text>
</comment>
<dbReference type="GO" id="GO:0005886">
    <property type="term" value="C:plasma membrane"/>
    <property type="evidence" value="ECO:0007669"/>
    <property type="project" value="TreeGrafter"/>
</dbReference>
<evidence type="ECO:0000256" key="3">
    <source>
        <dbReference type="PROSITE-ProRule" id="PRU00090"/>
    </source>
</evidence>
<evidence type="ECO:0000256" key="4">
    <source>
        <dbReference type="SAM" id="MobiDB-lite"/>
    </source>
</evidence>
<keyword evidence="1" id="KW-0217">Developmental protein</keyword>
<proteinExistence type="evidence at transcript level"/>
<dbReference type="PROSITE" id="PS50038">
    <property type="entry name" value="FZ"/>
    <property type="match status" value="1"/>
</dbReference>
<name>A0A0U2UXS3_PLADU</name>
<keyword evidence="5" id="KW-0812">Transmembrane</keyword>
<accession>A0A0U2UXS3</accession>
<dbReference type="InterPro" id="IPR020067">
    <property type="entry name" value="Frizzled_dom"/>
</dbReference>
<dbReference type="SUPFAM" id="SSF63501">
    <property type="entry name" value="Frizzled cysteine-rich domain"/>
    <property type="match status" value="1"/>
</dbReference>
<evidence type="ECO:0000256" key="2">
    <source>
        <dbReference type="ARBA" id="ARBA00023157"/>
    </source>
</evidence>
<dbReference type="GO" id="GO:0017147">
    <property type="term" value="F:Wnt-protein binding"/>
    <property type="evidence" value="ECO:0007669"/>
    <property type="project" value="TreeGrafter"/>
</dbReference>
<feature type="transmembrane region" description="Helical" evidence="5">
    <location>
        <begin position="6"/>
        <end position="24"/>
    </location>
</feature>
<keyword evidence="5" id="KW-1133">Transmembrane helix</keyword>
<keyword evidence="2 3" id="KW-1015">Disulfide bond</keyword>